<dbReference type="GO" id="GO:0000428">
    <property type="term" value="C:DNA-directed RNA polymerase complex"/>
    <property type="evidence" value="ECO:0007669"/>
    <property type="project" value="UniProtKB-KW"/>
</dbReference>
<proteinExistence type="predicted"/>
<name>A0A6A4QBL1_LUPAL</name>
<sequence>MNHVKNKWIRSVANLLQDQFGLALVRLENIVRGTICGAITHKLIPTPRNLVPSTPLTTTCESFFWITTIISSFGSN</sequence>
<evidence type="ECO:0000313" key="2">
    <source>
        <dbReference type="Proteomes" id="UP000447434"/>
    </source>
</evidence>
<dbReference type="AlphaFoldDB" id="A0A6A4QBL1"/>
<protein>
    <submittedName>
        <fullName evidence="1">Putative DNA-directed RNA polymerase</fullName>
    </submittedName>
</protein>
<keyword evidence="1" id="KW-0240">DNA-directed RNA polymerase</keyword>
<organism evidence="1 2">
    <name type="scientific">Lupinus albus</name>
    <name type="common">White lupine</name>
    <name type="synonym">Lupinus termis</name>
    <dbReference type="NCBI Taxonomy" id="3870"/>
    <lineage>
        <taxon>Eukaryota</taxon>
        <taxon>Viridiplantae</taxon>
        <taxon>Streptophyta</taxon>
        <taxon>Embryophyta</taxon>
        <taxon>Tracheophyta</taxon>
        <taxon>Spermatophyta</taxon>
        <taxon>Magnoliopsida</taxon>
        <taxon>eudicotyledons</taxon>
        <taxon>Gunneridae</taxon>
        <taxon>Pentapetalae</taxon>
        <taxon>rosids</taxon>
        <taxon>fabids</taxon>
        <taxon>Fabales</taxon>
        <taxon>Fabaceae</taxon>
        <taxon>Papilionoideae</taxon>
        <taxon>50 kb inversion clade</taxon>
        <taxon>genistoids sensu lato</taxon>
        <taxon>core genistoids</taxon>
        <taxon>Genisteae</taxon>
        <taxon>Lupinus</taxon>
    </lineage>
</organism>
<keyword evidence="1" id="KW-0804">Transcription</keyword>
<accession>A0A6A4QBL1</accession>
<comment type="caution">
    <text evidence="1">The sequence shown here is derived from an EMBL/GenBank/DDBJ whole genome shotgun (WGS) entry which is preliminary data.</text>
</comment>
<gene>
    <name evidence="1" type="ORF">Lalb_Chr07g0192791</name>
</gene>
<evidence type="ECO:0000313" key="1">
    <source>
        <dbReference type="EMBL" id="KAE9610979.1"/>
    </source>
</evidence>
<dbReference type="Gene3D" id="3.90.1100.10">
    <property type="match status" value="1"/>
</dbReference>
<reference evidence="2" key="1">
    <citation type="journal article" date="2020" name="Nat. Commun.">
        <title>Genome sequence of the cluster root forming white lupin.</title>
        <authorList>
            <person name="Hufnagel B."/>
            <person name="Marques A."/>
            <person name="Soriano A."/>
            <person name="Marques L."/>
            <person name="Divol F."/>
            <person name="Doumas P."/>
            <person name="Sallet E."/>
            <person name="Mancinotti D."/>
            <person name="Carrere S."/>
            <person name="Marande W."/>
            <person name="Arribat S."/>
            <person name="Keller J."/>
            <person name="Huneau C."/>
            <person name="Blein T."/>
            <person name="Aime D."/>
            <person name="Laguerre M."/>
            <person name="Taylor J."/>
            <person name="Schubert V."/>
            <person name="Nelson M."/>
            <person name="Geu-Flores F."/>
            <person name="Crespi M."/>
            <person name="Gallardo-Guerrero K."/>
            <person name="Delaux P.-M."/>
            <person name="Salse J."/>
            <person name="Berges H."/>
            <person name="Guyot R."/>
            <person name="Gouzy J."/>
            <person name="Peret B."/>
        </authorList>
    </citation>
    <scope>NUCLEOTIDE SEQUENCE [LARGE SCALE GENOMIC DNA]</scope>
    <source>
        <strain evidence="2">cv. Amiga</strain>
    </source>
</reference>
<dbReference type="EMBL" id="WOCE01000007">
    <property type="protein sequence ID" value="KAE9610979.1"/>
    <property type="molecule type" value="Genomic_DNA"/>
</dbReference>
<dbReference type="Proteomes" id="UP000447434">
    <property type="component" value="Chromosome 7"/>
</dbReference>
<keyword evidence="2" id="KW-1185">Reference proteome</keyword>
<dbReference type="SUPFAM" id="SSF64484">
    <property type="entry name" value="beta and beta-prime subunits of DNA dependent RNA-polymerase"/>
    <property type="match status" value="1"/>
</dbReference>
<dbReference type="OrthoDB" id="1927092at2759"/>